<accession>A0A7G3KHU2</accession>
<evidence type="ECO:0000256" key="5">
    <source>
        <dbReference type="ARBA" id="ARBA00022741"/>
    </source>
</evidence>
<dbReference type="InterPro" id="IPR043502">
    <property type="entry name" value="DNA/RNA_pol_sf"/>
</dbReference>
<dbReference type="EC" id="2.7.7.48" evidence="7"/>
<protein>
    <recommendedName>
        <fullName evidence="7">RNA-directed RNA polymerase</fullName>
        <ecNumber evidence="7">2.7.7.48</ecNumber>
    </recommendedName>
</protein>
<keyword evidence="7" id="KW-0693">Viral RNA replication</keyword>
<keyword evidence="4 7" id="KW-0548">Nucleotidyltransferase</keyword>
<dbReference type="GO" id="GO:0003968">
    <property type="term" value="F:RNA-directed RNA polymerase activity"/>
    <property type="evidence" value="ECO:0007669"/>
    <property type="project" value="UniProtKB-KW"/>
</dbReference>
<evidence type="ECO:0000256" key="1">
    <source>
        <dbReference type="ARBA" id="ARBA00010455"/>
    </source>
</evidence>
<evidence type="ECO:0000256" key="3">
    <source>
        <dbReference type="ARBA" id="ARBA00022679"/>
    </source>
</evidence>
<reference evidence="8" key="1">
    <citation type="submission" date="2018-11" db="EMBL/GenBank/DDBJ databases">
        <authorList>
            <person name="Jo Y."/>
            <person name="Cho W.K."/>
        </authorList>
    </citation>
    <scope>NUCLEOTIDE SEQUENCE</scope>
    <source>
        <strain evidence="8">Won</strain>
    </source>
</reference>
<keyword evidence="3 7" id="KW-0808">Transferase</keyword>
<evidence type="ECO:0000256" key="7">
    <source>
        <dbReference type="RuleBase" id="RU364050"/>
    </source>
</evidence>
<keyword evidence="5 7" id="KW-0547">Nucleotide-binding</keyword>
<keyword evidence="2 7" id="KW-0696">RNA-directed RNA polymerase</keyword>
<gene>
    <name evidence="8" type="primary">ORF2</name>
</gene>
<evidence type="ECO:0000256" key="4">
    <source>
        <dbReference type="ARBA" id="ARBA00022695"/>
    </source>
</evidence>
<dbReference type="InterPro" id="IPR001795">
    <property type="entry name" value="RNA-dir_pol_luteovirus"/>
</dbReference>
<dbReference type="GO" id="GO:0006351">
    <property type="term" value="P:DNA-templated transcription"/>
    <property type="evidence" value="ECO:0007669"/>
    <property type="project" value="InterPro"/>
</dbReference>
<sequence length="711" mass="81426">MVLAEEGQGDYNLFEIMSGDHGTGPRDISFGLTGLILNCVYLPKLDVTAMYISKHTRIDCLSKESLLRVSRVQFGYKLFPYGGASRLDITKYILYINKHAQKLLNRSHDLSNVYKVLDGEITLNRAKISSNHLRHVTVKELSGISRDTILEKAHFLLPMLNRLVACGVHENLFVGLLCWALFLPEEIRKQIMYSDIWWWEYTDDADFFDKIKKDFTSRLKAVQNLLPLDLTPLFELEVLVNRGLGQVNWRQEEMNRTEPTTVTLDSELVYKEAVELFGRMDAGKVKPRKILWGSYWSHRWEWAPTGAYHSQYKEDEQYRASESTLRNKFYSLNRMPDYDIEHFLNRPAEMVAWPSTKYEWGKQRAIYGVDITNFILSGYALAGCEDVLAAVFPIGKAATTENVKTTVKEVLMNGVPYCFDFEDFNSQHTISGMQAVLRAYGSVFSRSLDVDQLASLQWTIDALENTWVRRLDGSRYKCAATLLSGWRLTTFMNTVLNYIYTRLATKENPIVSTHNGDDVLCGVTNLSQVQELQSKAASLGVRFQKSKCYLGAVAEFLRVDHYGNTGAQYLPRAVSTFVHGPTESSIPNDIVSIVKAIDTRRRELLARKADVTLCNQLTLRQLKHSARMWDMDVNDLVHLTNTHVSLGGITDEISEQTMRFRFERIEMDRDYTKNYELDSNKDFPGVEAYATLLTNKLIDVSYKQKIQKTGQ</sequence>
<comment type="similarity">
    <text evidence="1">Belongs to the totiviridae RNA-directed RNA polymerase family.</text>
</comment>
<name>A0A7G3KHU2_9VIRU</name>
<comment type="catalytic activity">
    <reaction evidence="6 7">
        <text>RNA(n) + a ribonucleoside 5'-triphosphate = RNA(n+1) + diphosphate</text>
        <dbReference type="Rhea" id="RHEA:21248"/>
        <dbReference type="Rhea" id="RHEA-COMP:14527"/>
        <dbReference type="Rhea" id="RHEA-COMP:17342"/>
        <dbReference type="ChEBI" id="CHEBI:33019"/>
        <dbReference type="ChEBI" id="CHEBI:61557"/>
        <dbReference type="ChEBI" id="CHEBI:140395"/>
        <dbReference type="EC" id="2.7.7.48"/>
    </reaction>
</comment>
<dbReference type="GO" id="GO:0003723">
    <property type="term" value="F:RNA binding"/>
    <property type="evidence" value="ECO:0007669"/>
    <property type="project" value="InterPro"/>
</dbReference>
<evidence type="ECO:0000256" key="6">
    <source>
        <dbReference type="ARBA" id="ARBA00048744"/>
    </source>
</evidence>
<evidence type="ECO:0000313" key="8">
    <source>
        <dbReference type="EMBL" id="QED42952.1"/>
    </source>
</evidence>
<dbReference type="GO" id="GO:0000166">
    <property type="term" value="F:nucleotide binding"/>
    <property type="evidence" value="ECO:0007669"/>
    <property type="project" value="UniProtKB-KW"/>
</dbReference>
<evidence type="ECO:0000256" key="2">
    <source>
        <dbReference type="ARBA" id="ARBA00022484"/>
    </source>
</evidence>
<dbReference type="Pfam" id="PF02123">
    <property type="entry name" value="RdRP_4"/>
    <property type="match status" value="1"/>
</dbReference>
<dbReference type="EMBL" id="MK231104">
    <property type="protein sequence ID" value="QED42952.1"/>
    <property type="molecule type" value="Genomic_RNA"/>
</dbReference>
<proteinExistence type="inferred from homology"/>
<dbReference type="SUPFAM" id="SSF56672">
    <property type="entry name" value="DNA/RNA polymerases"/>
    <property type="match status" value="1"/>
</dbReference>
<organism evidence="8">
    <name type="scientific">Uromyces totivirus B</name>
    <dbReference type="NCBI Taxonomy" id="2592703"/>
    <lineage>
        <taxon>Viruses</taxon>
        <taxon>Riboviria</taxon>
        <taxon>Orthornavirae</taxon>
        <taxon>Duplornaviricota</taxon>
        <taxon>Chrymotiviricetes</taxon>
        <taxon>Ghabrivirales</taxon>
        <taxon>Totiviridae</taxon>
    </lineage>
</organism>